<dbReference type="NCBIfam" id="TIGR00150">
    <property type="entry name" value="T6A_YjeE"/>
    <property type="match status" value="1"/>
</dbReference>
<dbReference type="InterPro" id="IPR003442">
    <property type="entry name" value="T6A_TsaE"/>
</dbReference>
<organism evidence="11 12">
    <name type="scientific">Riemerella columbipharyngis</name>
    <dbReference type="NCBI Taxonomy" id="1071918"/>
    <lineage>
        <taxon>Bacteria</taxon>
        <taxon>Pseudomonadati</taxon>
        <taxon>Bacteroidota</taxon>
        <taxon>Flavobacteriia</taxon>
        <taxon>Flavobacteriales</taxon>
        <taxon>Weeksellaceae</taxon>
        <taxon>Riemerella</taxon>
    </lineage>
</organism>
<proteinExistence type="inferred from homology"/>
<dbReference type="OrthoDB" id="9815896at2"/>
<dbReference type="GO" id="GO:0002949">
    <property type="term" value="P:tRNA threonylcarbamoyladenosine modification"/>
    <property type="evidence" value="ECO:0007669"/>
    <property type="project" value="InterPro"/>
</dbReference>
<evidence type="ECO:0000256" key="2">
    <source>
        <dbReference type="ARBA" id="ARBA00007599"/>
    </source>
</evidence>
<evidence type="ECO:0000313" key="11">
    <source>
        <dbReference type="EMBL" id="SDE39709.1"/>
    </source>
</evidence>
<protein>
    <recommendedName>
        <fullName evidence="3">tRNA threonylcarbamoyladenosine biosynthesis protein TsaE</fullName>
    </recommendedName>
    <alternativeName>
        <fullName evidence="10">t(6)A37 threonylcarbamoyladenosine biosynthesis protein TsaE</fullName>
    </alternativeName>
</protein>
<keyword evidence="6" id="KW-0479">Metal-binding</keyword>
<dbReference type="EMBL" id="FNAS01000008">
    <property type="protein sequence ID" value="SDE39709.1"/>
    <property type="molecule type" value="Genomic_DNA"/>
</dbReference>
<dbReference type="RefSeq" id="WP_092736572.1">
    <property type="nucleotide sequence ID" value="NZ_FNAS01000008.1"/>
</dbReference>
<dbReference type="SUPFAM" id="SSF52540">
    <property type="entry name" value="P-loop containing nucleoside triphosphate hydrolases"/>
    <property type="match status" value="1"/>
</dbReference>
<evidence type="ECO:0000256" key="3">
    <source>
        <dbReference type="ARBA" id="ARBA00019010"/>
    </source>
</evidence>
<dbReference type="STRING" id="1071918.SAMN05421544_10878"/>
<dbReference type="GO" id="GO:0005524">
    <property type="term" value="F:ATP binding"/>
    <property type="evidence" value="ECO:0007669"/>
    <property type="project" value="UniProtKB-KW"/>
</dbReference>
<dbReference type="GO" id="GO:0005737">
    <property type="term" value="C:cytoplasm"/>
    <property type="evidence" value="ECO:0007669"/>
    <property type="project" value="UniProtKB-SubCell"/>
</dbReference>
<sequence length="135" mass="15664">MKFVISQEEEWRGVASYVLDHLRSNILLLRGDLGAGKTTFTRYLLEALGSGDEVSSPTYAIVNEYLCPKGKIYHFDLYRIKSLEEALDIGIEEYLDRACLSVIEWPDIYEEELSETFCHEMTIEKKGKERMIIFK</sequence>
<dbReference type="GO" id="GO:0046872">
    <property type="term" value="F:metal ion binding"/>
    <property type="evidence" value="ECO:0007669"/>
    <property type="project" value="UniProtKB-KW"/>
</dbReference>
<dbReference type="Pfam" id="PF02367">
    <property type="entry name" value="TsaE"/>
    <property type="match status" value="1"/>
</dbReference>
<keyword evidence="5" id="KW-0819">tRNA processing</keyword>
<dbReference type="PANTHER" id="PTHR33540:SF2">
    <property type="entry name" value="TRNA THREONYLCARBAMOYLADENOSINE BIOSYNTHESIS PROTEIN TSAE"/>
    <property type="match status" value="1"/>
</dbReference>
<evidence type="ECO:0000256" key="5">
    <source>
        <dbReference type="ARBA" id="ARBA00022694"/>
    </source>
</evidence>
<keyword evidence="12" id="KW-1185">Reference proteome</keyword>
<evidence type="ECO:0000256" key="1">
    <source>
        <dbReference type="ARBA" id="ARBA00004496"/>
    </source>
</evidence>
<keyword evidence="9" id="KW-0460">Magnesium</keyword>
<dbReference type="Proteomes" id="UP000198517">
    <property type="component" value="Unassembled WGS sequence"/>
</dbReference>
<keyword evidence="8" id="KW-0067">ATP-binding</keyword>
<dbReference type="Gene3D" id="3.40.50.300">
    <property type="entry name" value="P-loop containing nucleotide triphosphate hydrolases"/>
    <property type="match status" value="1"/>
</dbReference>
<evidence type="ECO:0000256" key="9">
    <source>
        <dbReference type="ARBA" id="ARBA00022842"/>
    </source>
</evidence>
<dbReference type="PANTHER" id="PTHR33540">
    <property type="entry name" value="TRNA THREONYLCARBAMOYLADENOSINE BIOSYNTHESIS PROTEIN TSAE"/>
    <property type="match status" value="1"/>
</dbReference>
<evidence type="ECO:0000256" key="8">
    <source>
        <dbReference type="ARBA" id="ARBA00022840"/>
    </source>
</evidence>
<reference evidence="11 12" key="1">
    <citation type="submission" date="2016-10" db="EMBL/GenBank/DDBJ databases">
        <authorList>
            <person name="de Groot N.N."/>
        </authorList>
    </citation>
    <scope>NUCLEOTIDE SEQUENCE [LARGE SCALE GENOMIC DNA]</scope>
    <source>
        <strain evidence="11 12">DSM 24015</strain>
    </source>
</reference>
<keyword evidence="4" id="KW-0963">Cytoplasm</keyword>
<gene>
    <name evidence="11" type="ORF">SAMN05421544_10878</name>
</gene>
<evidence type="ECO:0000256" key="4">
    <source>
        <dbReference type="ARBA" id="ARBA00022490"/>
    </source>
</evidence>
<accession>A0A1G7CK65</accession>
<evidence type="ECO:0000256" key="10">
    <source>
        <dbReference type="ARBA" id="ARBA00032441"/>
    </source>
</evidence>
<evidence type="ECO:0000256" key="7">
    <source>
        <dbReference type="ARBA" id="ARBA00022741"/>
    </source>
</evidence>
<dbReference type="InterPro" id="IPR027417">
    <property type="entry name" value="P-loop_NTPase"/>
</dbReference>
<comment type="subcellular location">
    <subcellularLocation>
        <location evidence="1">Cytoplasm</location>
    </subcellularLocation>
</comment>
<keyword evidence="7" id="KW-0547">Nucleotide-binding</keyword>
<evidence type="ECO:0000313" key="12">
    <source>
        <dbReference type="Proteomes" id="UP000198517"/>
    </source>
</evidence>
<evidence type="ECO:0000256" key="6">
    <source>
        <dbReference type="ARBA" id="ARBA00022723"/>
    </source>
</evidence>
<dbReference type="AlphaFoldDB" id="A0A1G7CK65"/>
<name>A0A1G7CK65_9FLAO</name>
<comment type="similarity">
    <text evidence="2">Belongs to the TsaE family.</text>
</comment>